<evidence type="ECO:0000313" key="2">
    <source>
        <dbReference type="Proteomes" id="UP000075377"/>
    </source>
</evidence>
<dbReference type="InterPro" id="IPR025332">
    <property type="entry name" value="DUF4238"/>
</dbReference>
<name>A0A149UVS2_9PROT</name>
<comment type="caution">
    <text evidence="1">The sequence shown here is derived from an EMBL/GenBank/DDBJ whole genome shotgun (WGS) entry which is preliminary data.</text>
</comment>
<dbReference type="Pfam" id="PF14022">
    <property type="entry name" value="DUF4238"/>
    <property type="match status" value="1"/>
</dbReference>
<organism evidence="1 2">
    <name type="scientific">Acetobacter malorum</name>
    <dbReference type="NCBI Taxonomy" id="178901"/>
    <lineage>
        <taxon>Bacteria</taxon>
        <taxon>Pseudomonadati</taxon>
        <taxon>Pseudomonadota</taxon>
        <taxon>Alphaproteobacteria</taxon>
        <taxon>Acetobacterales</taxon>
        <taxon>Acetobacteraceae</taxon>
        <taxon>Acetobacter</taxon>
    </lineage>
</organism>
<dbReference type="RefSeq" id="WP_061498485.1">
    <property type="nucleotide sequence ID" value="NZ_LHZX01000166.1"/>
</dbReference>
<sequence>MAAPRKHHFIPAFYLAQWAALNGQLIEWSKPFESVKPIRRHPNATGFQEYLYTFHALLPELRQWFEQNFLKDTDDFASQALKEIIKGRFDALNIRQKSAWVRFMMSLDLRHPDVVSEIRELIEALWTKHDRFTKDAYENSRSPVDPQTFSDYLDELSPDGQTRAQVDLLVRFMDNPTIGRRIICMPWAVLDVSTSAERLLTSDWPINLALGGIPASVTLPISPTALFMACDDESIFEAISRSDQTEIVRTMNEYVVSHARRYVFSSDETQESLIKSQMSSSMVEPPFLPSVYAGVHR</sequence>
<dbReference type="PATRIC" id="fig|178901.14.peg.2089"/>
<dbReference type="OrthoDB" id="5918636at2"/>
<accession>A0A149UVS2</accession>
<evidence type="ECO:0000313" key="1">
    <source>
        <dbReference type="EMBL" id="KXV71936.1"/>
    </source>
</evidence>
<protein>
    <recommendedName>
        <fullName evidence="3">DUF4238 domain-containing protein</fullName>
    </recommendedName>
</protein>
<dbReference type="AlphaFoldDB" id="A0A149UVS2"/>
<dbReference type="Proteomes" id="UP000075377">
    <property type="component" value="Unassembled WGS sequence"/>
</dbReference>
<gene>
    <name evidence="1" type="ORF">AD951_01370</name>
</gene>
<dbReference type="EMBL" id="LHZX01000166">
    <property type="protein sequence ID" value="KXV71936.1"/>
    <property type="molecule type" value="Genomic_DNA"/>
</dbReference>
<proteinExistence type="predicted"/>
<reference evidence="1 2" key="1">
    <citation type="submission" date="2015-06" db="EMBL/GenBank/DDBJ databases">
        <title>Improved classification and identification of acetic acid bacteria using matrix-assisted laser desorption/ionization time-of-flight mass spectrometry; Gluconobacter nephelii and Gluconobacter uchimurae are later heterotypic synonyms of Gluconobacter japonicus and Gluconobacter oxydans, respectively.</title>
        <authorList>
            <person name="Li L."/>
            <person name="Cleenwerck I."/>
            <person name="De Vuyst L."/>
            <person name="Vandamme P."/>
        </authorList>
    </citation>
    <scope>NUCLEOTIDE SEQUENCE [LARGE SCALE GENOMIC DNA]</scope>
    <source>
        <strain evidence="1 2">LMG 1699</strain>
    </source>
</reference>
<evidence type="ECO:0008006" key="3">
    <source>
        <dbReference type="Google" id="ProtNLM"/>
    </source>
</evidence>